<organism evidence="1">
    <name type="scientific">Lotus japonicus</name>
    <name type="common">Lotus corniculatus var. japonicus</name>
    <dbReference type="NCBI Taxonomy" id="34305"/>
    <lineage>
        <taxon>Eukaryota</taxon>
        <taxon>Viridiplantae</taxon>
        <taxon>Streptophyta</taxon>
        <taxon>Embryophyta</taxon>
        <taxon>Tracheophyta</taxon>
        <taxon>Spermatophyta</taxon>
        <taxon>Magnoliopsida</taxon>
        <taxon>eudicotyledons</taxon>
        <taxon>Gunneridae</taxon>
        <taxon>Pentapetalae</taxon>
        <taxon>rosids</taxon>
        <taxon>fabids</taxon>
        <taxon>Fabales</taxon>
        <taxon>Fabaceae</taxon>
        <taxon>Papilionoideae</taxon>
        <taxon>50 kb inversion clade</taxon>
        <taxon>NPAAA clade</taxon>
        <taxon>Hologalegina</taxon>
        <taxon>robinioid clade</taxon>
        <taxon>Loteae</taxon>
        <taxon>Lotus</taxon>
    </lineage>
</organism>
<protein>
    <submittedName>
        <fullName evidence="1">Uncharacterized protein</fullName>
    </submittedName>
</protein>
<sequence length="52" mass="5630">MLCSRNSRRSLKIRCVSIAMRRTQPGRPSLMGSSSASIAPRFIVVSAFTSAS</sequence>
<proteinExistence type="evidence at transcript level"/>
<evidence type="ECO:0000313" key="1">
    <source>
        <dbReference type="EMBL" id="AFK44319.1"/>
    </source>
</evidence>
<accession>I3SVM7</accession>
<name>I3SVM7_LOTJA</name>
<dbReference type="AlphaFoldDB" id="I3SVM7"/>
<reference evidence="1" key="1">
    <citation type="submission" date="2012-05" db="EMBL/GenBank/DDBJ databases">
        <authorList>
            <person name="Krishnakumar V."/>
            <person name="Cheung F."/>
            <person name="Xiao Y."/>
            <person name="Chan A."/>
            <person name="Moskal W.A."/>
            <person name="Town C.D."/>
        </authorList>
    </citation>
    <scope>NUCLEOTIDE SEQUENCE</scope>
</reference>
<dbReference type="EMBL" id="BT144525">
    <property type="protein sequence ID" value="AFK44319.1"/>
    <property type="molecule type" value="mRNA"/>
</dbReference>